<name>A0A674G7U9_TAEGU</name>
<feature type="compositionally biased region" description="Basic residues" evidence="3">
    <location>
        <begin position="91"/>
        <end position="107"/>
    </location>
</feature>
<dbReference type="Ensembl" id="ENSTGUT00000039406.1">
    <property type="protein sequence ID" value="ENSTGUP00000018594.1"/>
    <property type="gene ID" value="ENSTGUG00000027151.1"/>
</dbReference>
<keyword evidence="2" id="KW-0965">Cell junction</keyword>
<feature type="compositionally biased region" description="Pro residues" evidence="3">
    <location>
        <begin position="201"/>
        <end position="218"/>
    </location>
</feature>
<evidence type="ECO:0000256" key="2">
    <source>
        <dbReference type="ARBA" id="ARBA00022949"/>
    </source>
</evidence>
<dbReference type="GeneTree" id="ENSGT00940000160558"/>
<comment type="subcellular location">
    <subcellularLocation>
        <location evidence="1">Cell junction</location>
    </subcellularLocation>
</comment>
<feature type="region of interest" description="Disordered" evidence="3">
    <location>
        <begin position="365"/>
        <end position="509"/>
    </location>
</feature>
<reference evidence="5" key="3">
    <citation type="submission" date="2025-09" db="UniProtKB">
        <authorList>
            <consortium name="Ensembl"/>
        </authorList>
    </citation>
    <scope>IDENTIFICATION</scope>
</reference>
<dbReference type="Proteomes" id="UP000007754">
    <property type="component" value="Chromosome 22"/>
</dbReference>
<feature type="compositionally biased region" description="Polar residues" evidence="3">
    <location>
        <begin position="175"/>
        <end position="188"/>
    </location>
</feature>
<proteinExistence type="predicted"/>
<reference evidence="5" key="2">
    <citation type="submission" date="2025-08" db="UniProtKB">
        <authorList>
            <consortium name="Ensembl"/>
        </authorList>
    </citation>
    <scope>IDENTIFICATION</scope>
</reference>
<feature type="region of interest" description="Disordered" evidence="3">
    <location>
        <begin position="552"/>
        <end position="608"/>
    </location>
</feature>
<feature type="compositionally biased region" description="Low complexity" evidence="3">
    <location>
        <begin position="488"/>
        <end position="503"/>
    </location>
</feature>
<feature type="compositionally biased region" description="Low complexity" evidence="3">
    <location>
        <begin position="370"/>
        <end position="396"/>
    </location>
</feature>
<dbReference type="Pfam" id="PF02208">
    <property type="entry name" value="Sorb"/>
    <property type="match status" value="1"/>
</dbReference>
<evidence type="ECO:0000256" key="1">
    <source>
        <dbReference type="ARBA" id="ARBA00004282"/>
    </source>
</evidence>
<evidence type="ECO:0000313" key="5">
    <source>
        <dbReference type="Ensembl" id="ENSTGUP00000018594.1"/>
    </source>
</evidence>
<sequence>MGGPAPERGALGGQRTPGVPGHTGTQRRAGRSLPPLPGDISGGLSPPRCAETFPAPSPGQVPAVGFSSLRSQLRPARPGAAPQNPGASRGPRWHRPGGHGVKPRHTGSPRAPSPVPPGMAGRLLPPEPSPATAVGDVPPLHPPLQVSPQRTVTRVPVIRHRGSNTLNFHFHDPENSQGAPESSVNEWYQTWPAKEAKAPSTPMPTHPSPSPRAAPACPPGCSATWTKDSKRRERRWVKYDGIGPVDETGMPLASRSSVDSPRDWYRSMFRQIHRKLPGEAGHAGVARSGHGSAPAHLPHLRARLGHPFLPRHGASVAPQAAEEGLGPSGAPRDAQRDGLDPLGCRRCHRRAWQHFRLRTREFVPAGAEPGGSAARAGSVHRGAAGAGAGAAQPRAGQGHEGHGDAPGPPPEPGGCSHRSLPCSGLPGCSVSSAPPTPRPQTPKSPNPPVPTPGEGQERVLGVAGGLSPQRPAGWESPDIPHGIPADPPSVAAVAPRSPHSPARVGAAPGGLPGGWDRSGAGPVLSPSLEQGQRVPAFGSVPREVTALGFPAVSPQLSPRVPERPAMGWAPRERGGGAGVSPPTPPCCGIERKTNKQQTNKQTNKRLPF</sequence>
<protein>
    <recommendedName>
        <fullName evidence="4">SoHo domain-containing protein</fullName>
    </recommendedName>
</protein>
<feature type="compositionally biased region" description="Pro residues" evidence="3">
    <location>
        <begin position="434"/>
        <end position="451"/>
    </location>
</feature>
<reference evidence="5 6" key="1">
    <citation type="journal article" date="2010" name="Nature">
        <title>The genome of a songbird.</title>
        <authorList>
            <person name="Warren W.C."/>
            <person name="Clayton D.F."/>
            <person name="Ellegren H."/>
            <person name="Arnold A.P."/>
            <person name="Hillier L.W."/>
            <person name="Kunstner A."/>
            <person name="Searle S."/>
            <person name="White S."/>
            <person name="Vilella A.J."/>
            <person name="Fairley S."/>
            <person name="Heger A."/>
            <person name="Kong L."/>
            <person name="Ponting C.P."/>
            <person name="Jarvis E.D."/>
            <person name="Mello C.V."/>
            <person name="Minx P."/>
            <person name="Lovell P."/>
            <person name="Velho T.A."/>
            <person name="Ferris M."/>
            <person name="Balakrishnan C.N."/>
            <person name="Sinha S."/>
            <person name="Blatti C."/>
            <person name="London S.E."/>
            <person name="Li Y."/>
            <person name="Lin Y.C."/>
            <person name="George J."/>
            <person name="Sweedler J."/>
            <person name="Southey B."/>
            <person name="Gunaratne P."/>
            <person name="Watson M."/>
            <person name="Nam K."/>
            <person name="Backstrom N."/>
            <person name="Smeds L."/>
            <person name="Nabholz B."/>
            <person name="Itoh Y."/>
            <person name="Whitney O."/>
            <person name="Pfenning A.R."/>
            <person name="Howard J."/>
            <person name="Volker M."/>
            <person name="Skinner B.M."/>
            <person name="Griffin D.K."/>
            <person name="Ye L."/>
            <person name="McLaren W.M."/>
            <person name="Flicek P."/>
            <person name="Quesada V."/>
            <person name="Velasco G."/>
            <person name="Lopez-Otin C."/>
            <person name="Puente X.S."/>
            <person name="Olender T."/>
            <person name="Lancet D."/>
            <person name="Smit A.F."/>
            <person name="Hubley R."/>
            <person name="Konkel M.K."/>
            <person name="Walker J.A."/>
            <person name="Batzer M.A."/>
            <person name="Gu W."/>
            <person name="Pollock D.D."/>
            <person name="Chen L."/>
            <person name="Cheng Z."/>
            <person name="Eichler E.E."/>
            <person name="Stapley J."/>
            <person name="Slate J."/>
            <person name="Ekblom R."/>
            <person name="Birkhead T."/>
            <person name="Burke T."/>
            <person name="Burt D."/>
            <person name="Scharff C."/>
            <person name="Adam I."/>
            <person name="Richard H."/>
            <person name="Sultan M."/>
            <person name="Soldatov A."/>
            <person name="Lehrach H."/>
            <person name="Edwards S.V."/>
            <person name="Yang S.P."/>
            <person name="Li X."/>
            <person name="Graves T."/>
            <person name="Fulton L."/>
            <person name="Nelson J."/>
            <person name="Chinwalla A."/>
            <person name="Hou S."/>
            <person name="Mardis E.R."/>
            <person name="Wilson R.K."/>
        </authorList>
    </citation>
    <scope>NUCLEOTIDE SEQUENCE [LARGE SCALE GENOMIC DNA]</scope>
</reference>
<feature type="region of interest" description="Disordered" evidence="3">
    <location>
        <begin position="1"/>
        <end position="152"/>
    </location>
</feature>
<dbReference type="InterPro" id="IPR003127">
    <property type="entry name" value="SoHo_dom"/>
</dbReference>
<dbReference type="AlphaFoldDB" id="A0A674G7U9"/>
<dbReference type="GO" id="GO:0070161">
    <property type="term" value="C:anchoring junction"/>
    <property type="evidence" value="ECO:0007669"/>
    <property type="project" value="UniProtKB-SubCell"/>
</dbReference>
<accession>A0A674G7U9</accession>
<dbReference type="SMART" id="SM00459">
    <property type="entry name" value="Sorb"/>
    <property type="match status" value="1"/>
</dbReference>
<evidence type="ECO:0000313" key="6">
    <source>
        <dbReference type="Proteomes" id="UP000007754"/>
    </source>
</evidence>
<dbReference type="PROSITE" id="PS50831">
    <property type="entry name" value="SOHO"/>
    <property type="match status" value="1"/>
</dbReference>
<evidence type="ECO:0000256" key="3">
    <source>
        <dbReference type="SAM" id="MobiDB-lite"/>
    </source>
</evidence>
<feature type="domain" description="SoHo" evidence="4">
    <location>
        <begin position="233"/>
        <end position="295"/>
    </location>
</feature>
<keyword evidence="6" id="KW-1185">Reference proteome</keyword>
<feature type="region of interest" description="Disordered" evidence="3">
    <location>
        <begin position="306"/>
        <end position="342"/>
    </location>
</feature>
<feature type="region of interest" description="Disordered" evidence="3">
    <location>
        <begin position="165"/>
        <end position="232"/>
    </location>
</feature>
<organism evidence="5 6">
    <name type="scientific">Taeniopygia guttata</name>
    <name type="common">Zebra finch</name>
    <name type="synonym">Poephila guttata</name>
    <dbReference type="NCBI Taxonomy" id="59729"/>
    <lineage>
        <taxon>Eukaryota</taxon>
        <taxon>Metazoa</taxon>
        <taxon>Chordata</taxon>
        <taxon>Craniata</taxon>
        <taxon>Vertebrata</taxon>
        <taxon>Euteleostomi</taxon>
        <taxon>Archelosauria</taxon>
        <taxon>Archosauria</taxon>
        <taxon>Dinosauria</taxon>
        <taxon>Saurischia</taxon>
        <taxon>Theropoda</taxon>
        <taxon>Coelurosauria</taxon>
        <taxon>Aves</taxon>
        <taxon>Neognathae</taxon>
        <taxon>Neoaves</taxon>
        <taxon>Telluraves</taxon>
        <taxon>Australaves</taxon>
        <taxon>Passeriformes</taxon>
        <taxon>Passeroidea</taxon>
        <taxon>Estrildidae</taxon>
        <taxon>Estrildinae</taxon>
        <taxon>Taeniopygia</taxon>
    </lineage>
</organism>
<evidence type="ECO:0000259" key="4">
    <source>
        <dbReference type="PROSITE" id="PS50831"/>
    </source>
</evidence>